<evidence type="ECO:0000313" key="4">
    <source>
        <dbReference type="EMBL" id="TFJ91686.1"/>
    </source>
</evidence>
<dbReference type="GO" id="GO:0016491">
    <property type="term" value="F:oxidoreductase activity"/>
    <property type="evidence" value="ECO:0007669"/>
    <property type="project" value="UniProtKB-KW"/>
</dbReference>
<dbReference type="OrthoDB" id="9772736at2"/>
<accession>A0A4Y9A7G0</accession>
<dbReference type="Proteomes" id="UP000298484">
    <property type="component" value="Unassembled WGS sequence"/>
</dbReference>
<gene>
    <name evidence="4" type="ORF">E4U82_16265</name>
</gene>
<dbReference type="Pfam" id="PF00724">
    <property type="entry name" value="Oxidored_FMN"/>
    <property type="match status" value="1"/>
</dbReference>
<dbReference type="GO" id="GO:0010181">
    <property type="term" value="F:FMN binding"/>
    <property type="evidence" value="ECO:0007669"/>
    <property type="project" value="InterPro"/>
</dbReference>
<dbReference type="InterPro" id="IPR001155">
    <property type="entry name" value="OxRdtase_FMN_N"/>
</dbReference>
<evidence type="ECO:0000256" key="1">
    <source>
        <dbReference type="ARBA" id="ARBA00022630"/>
    </source>
</evidence>
<dbReference type="PANTHER" id="PTHR43656">
    <property type="entry name" value="BINDING OXIDOREDUCTASE, PUTATIVE (AFU_ORTHOLOGUE AFUA_2G08260)-RELATED"/>
    <property type="match status" value="1"/>
</dbReference>
<feature type="domain" description="NADH:flavin oxidoreductase/NADH oxidase N-terminal" evidence="3">
    <location>
        <begin position="8"/>
        <end position="337"/>
    </location>
</feature>
<comment type="caution">
    <text evidence="4">The sequence shown here is derived from an EMBL/GenBank/DDBJ whole genome shotgun (WGS) entry which is preliminary data.</text>
</comment>
<dbReference type="InterPro" id="IPR051799">
    <property type="entry name" value="NADH_flavin_oxidoreductase"/>
</dbReference>
<evidence type="ECO:0000256" key="2">
    <source>
        <dbReference type="ARBA" id="ARBA00023002"/>
    </source>
</evidence>
<dbReference type="CDD" id="cd04735">
    <property type="entry name" value="OYE_like_4_FMN"/>
    <property type="match status" value="1"/>
</dbReference>
<protein>
    <submittedName>
        <fullName evidence="4">NADH-dependent flavin oxidoreductase</fullName>
    </submittedName>
</protein>
<dbReference type="SUPFAM" id="SSF51395">
    <property type="entry name" value="FMN-linked oxidoreductases"/>
    <property type="match status" value="1"/>
</dbReference>
<evidence type="ECO:0000259" key="3">
    <source>
        <dbReference type="Pfam" id="PF00724"/>
    </source>
</evidence>
<dbReference type="RefSeq" id="WP_135111235.1">
    <property type="nucleotide sequence ID" value="NZ_SRHY01000042.1"/>
</dbReference>
<organism evidence="4 5">
    <name type="scientific">Lentibacillus salicampi</name>
    <dbReference type="NCBI Taxonomy" id="175306"/>
    <lineage>
        <taxon>Bacteria</taxon>
        <taxon>Bacillati</taxon>
        <taxon>Bacillota</taxon>
        <taxon>Bacilli</taxon>
        <taxon>Bacillales</taxon>
        <taxon>Bacillaceae</taxon>
        <taxon>Lentibacillus</taxon>
    </lineage>
</organism>
<evidence type="ECO:0000313" key="5">
    <source>
        <dbReference type="Proteomes" id="UP000298484"/>
    </source>
</evidence>
<sequence length="373" mass="40959">MNEKYQPLFESFSFPNGTRLKNRVVMAPMTNWSSNSDGTVSDDEVKYYKRRSKGVSMVVTACANVTAGGKGFSGEIGVHNDDMIPGLRRLATTIQDQGAKAVLQIYHGGRLCPPDLVPNGDIVSASAVPAGENEPVPRALEDGEIKEIIHAYGEGARRAIQAGFDGVEIHGANGYLIHQFFSPHSNHRDDHWGGSLKKRMNFPLAVINEIQKTVGDHAKDPFIVGHRLSPEEPQTPGITMADTLEFVDVLADQELDYIHVSLMNFWSRPRRGLEDTRSRLDIIQDRVGNKVPVVGVGSIYSAEDARSAIQSDVPLLALGRELIIDPDWVGKIEQGKASDIETILDTNGQDRLVVPNPLWKAIIHTPGWFPGVD</sequence>
<keyword evidence="1" id="KW-0285">Flavoprotein</keyword>
<dbReference type="PANTHER" id="PTHR43656:SF2">
    <property type="entry name" value="BINDING OXIDOREDUCTASE, PUTATIVE (AFU_ORTHOLOGUE AFUA_2G08260)-RELATED"/>
    <property type="match status" value="1"/>
</dbReference>
<keyword evidence="2" id="KW-0560">Oxidoreductase</keyword>
<dbReference type="InterPro" id="IPR013785">
    <property type="entry name" value="Aldolase_TIM"/>
</dbReference>
<dbReference type="Gene3D" id="3.20.20.70">
    <property type="entry name" value="Aldolase class I"/>
    <property type="match status" value="1"/>
</dbReference>
<keyword evidence="5" id="KW-1185">Reference proteome</keyword>
<dbReference type="EMBL" id="SRHY01000042">
    <property type="protein sequence ID" value="TFJ91686.1"/>
    <property type="molecule type" value="Genomic_DNA"/>
</dbReference>
<dbReference type="AlphaFoldDB" id="A0A4Y9A7G0"/>
<name>A0A4Y9A7G0_9BACI</name>
<proteinExistence type="predicted"/>
<reference evidence="4 5" key="1">
    <citation type="submission" date="2019-03" db="EMBL/GenBank/DDBJ databases">
        <title>Genome sequence of Lentibacillus salicampi ATCC BAA-719.</title>
        <authorList>
            <person name="Maclea K.S."/>
            <person name="Simoes Junior M."/>
        </authorList>
    </citation>
    <scope>NUCLEOTIDE SEQUENCE [LARGE SCALE GENOMIC DNA]</scope>
    <source>
        <strain evidence="4 5">ATCC BAA-719</strain>
    </source>
</reference>